<dbReference type="AlphaFoldDB" id="A0AAE0HU30"/>
<evidence type="ECO:0000313" key="1">
    <source>
        <dbReference type="EMBL" id="KAK3312913.1"/>
    </source>
</evidence>
<sequence>MELRWLRFPKMELLTVDTLSPFGDLNHTLGWTAGYPHLLTIGTGSDRLDDTARVRRRNVASGALAVSVAMCVASDLNCRAGRIEGVGPLDKYESATTAITQSWTAAASVPGWPAVGPVGGVTLIEVVHDTYTFIYPSPTPASVPTTVTMTHIATRTVTRLDFVAGGVTNTFVRTLPVANSALETELKTRPTGLAKLQDNGGNRSWRKRIIGVMNGIDNSRYYAFFVARYF</sequence>
<name>A0AAE0HU30_9PEZI</name>
<dbReference type="Proteomes" id="UP001283341">
    <property type="component" value="Unassembled WGS sequence"/>
</dbReference>
<keyword evidence="2" id="KW-1185">Reference proteome</keyword>
<comment type="caution">
    <text evidence="1">The sequence shown here is derived from an EMBL/GenBank/DDBJ whole genome shotgun (WGS) entry which is preliminary data.</text>
</comment>
<gene>
    <name evidence="1" type="ORF">B0H66DRAFT_595410</name>
</gene>
<protein>
    <submittedName>
        <fullName evidence="1">Uncharacterized protein</fullName>
    </submittedName>
</protein>
<reference evidence="1" key="2">
    <citation type="submission" date="2023-06" db="EMBL/GenBank/DDBJ databases">
        <authorList>
            <consortium name="Lawrence Berkeley National Laboratory"/>
            <person name="Haridas S."/>
            <person name="Hensen N."/>
            <person name="Bonometti L."/>
            <person name="Westerberg I."/>
            <person name="Brannstrom I.O."/>
            <person name="Guillou S."/>
            <person name="Cros-Aarteil S."/>
            <person name="Calhoun S."/>
            <person name="Kuo A."/>
            <person name="Mondo S."/>
            <person name="Pangilinan J."/>
            <person name="Riley R."/>
            <person name="Labutti K."/>
            <person name="Andreopoulos B."/>
            <person name="Lipzen A."/>
            <person name="Chen C."/>
            <person name="Yanf M."/>
            <person name="Daum C."/>
            <person name="Ng V."/>
            <person name="Clum A."/>
            <person name="Steindorff A."/>
            <person name="Ohm R."/>
            <person name="Martin F."/>
            <person name="Silar P."/>
            <person name="Natvig D."/>
            <person name="Lalanne C."/>
            <person name="Gautier V."/>
            <person name="Ament-Velasquez S.L."/>
            <person name="Kruys A."/>
            <person name="Hutchinson M.I."/>
            <person name="Powell A.J."/>
            <person name="Barry K."/>
            <person name="Miller A.N."/>
            <person name="Grigoriev I.V."/>
            <person name="Debuchy R."/>
            <person name="Gladieux P."/>
            <person name="Thoren M.H."/>
            <person name="Johannesson H."/>
        </authorList>
    </citation>
    <scope>NUCLEOTIDE SEQUENCE</scope>
    <source>
        <strain evidence="1">CBS 118394</strain>
    </source>
</reference>
<organism evidence="1 2">
    <name type="scientific">Apodospora peruviana</name>
    <dbReference type="NCBI Taxonomy" id="516989"/>
    <lineage>
        <taxon>Eukaryota</taxon>
        <taxon>Fungi</taxon>
        <taxon>Dikarya</taxon>
        <taxon>Ascomycota</taxon>
        <taxon>Pezizomycotina</taxon>
        <taxon>Sordariomycetes</taxon>
        <taxon>Sordariomycetidae</taxon>
        <taxon>Sordariales</taxon>
        <taxon>Lasiosphaeriaceae</taxon>
        <taxon>Apodospora</taxon>
    </lineage>
</organism>
<accession>A0AAE0HU30</accession>
<dbReference type="EMBL" id="JAUEDM010000008">
    <property type="protein sequence ID" value="KAK3312913.1"/>
    <property type="molecule type" value="Genomic_DNA"/>
</dbReference>
<evidence type="ECO:0000313" key="2">
    <source>
        <dbReference type="Proteomes" id="UP001283341"/>
    </source>
</evidence>
<proteinExistence type="predicted"/>
<reference evidence="1" key="1">
    <citation type="journal article" date="2023" name="Mol. Phylogenet. Evol.">
        <title>Genome-scale phylogeny and comparative genomics of the fungal order Sordariales.</title>
        <authorList>
            <person name="Hensen N."/>
            <person name="Bonometti L."/>
            <person name="Westerberg I."/>
            <person name="Brannstrom I.O."/>
            <person name="Guillou S."/>
            <person name="Cros-Aarteil S."/>
            <person name="Calhoun S."/>
            <person name="Haridas S."/>
            <person name="Kuo A."/>
            <person name="Mondo S."/>
            <person name="Pangilinan J."/>
            <person name="Riley R."/>
            <person name="LaButti K."/>
            <person name="Andreopoulos B."/>
            <person name="Lipzen A."/>
            <person name="Chen C."/>
            <person name="Yan M."/>
            <person name="Daum C."/>
            <person name="Ng V."/>
            <person name="Clum A."/>
            <person name="Steindorff A."/>
            <person name="Ohm R.A."/>
            <person name="Martin F."/>
            <person name="Silar P."/>
            <person name="Natvig D.O."/>
            <person name="Lalanne C."/>
            <person name="Gautier V."/>
            <person name="Ament-Velasquez S.L."/>
            <person name="Kruys A."/>
            <person name="Hutchinson M.I."/>
            <person name="Powell A.J."/>
            <person name="Barry K."/>
            <person name="Miller A.N."/>
            <person name="Grigoriev I.V."/>
            <person name="Debuchy R."/>
            <person name="Gladieux P."/>
            <person name="Hiltunen Thoren M."/>
            <person name="Johannesson H."/>
        </authorList>
    </citation>
    <scope>NUCLEOTIDE SEQUENCE</scope>
    <source>
        <strain evidence="1">CBS 118394</strain>
    </source>
</reference>